<dbReference type="CDD" id="cd02947">
    <property type="entry name" value="TRX_family"/>
    <property type="match status" value="1"/>
</dbReference>
<protein>
    <submittedName>
        <fullName evidence="5">Thioredoxin-like protein</fullName>
    </submittedName>
</protein>
<accession>A0A914GQS5</accession>
<dbReference type="GO" id="GO:0005737">
    <property type="term" value="C:cytoplasm"/>
    <property type="evidence" value="ECO:0007669"/>
    <property type="project" value="UniProtKB-ARBA"/>
</dbReference>
<dbReference type="Gene3D" id="2.60.120.470">
    <property type="entry name" value="PITH domain"/>
    <property type="match status" value="2"/>
</dbReference>
<dbReference type="InterPro" id="IPR008979">
    <property type="entry name" value="Galactose-bd-like_sf"/>
</dbReference>
<dbReference type="PROSITE" id="PS00194">
    <property type="entry name" value="THIOREDOXIN_1"/>
    <property type="match status" value="1"/>
</dbReference>
<dbReference type="WBParaSite" id="Gr19_v10_g10457.t2">
    <property type="protein sequence ID" value="Gr19_v10_g10457.t2"/>
    <property type="gene ID" value="Gr19_v10_g10457"/>
</dbReference>
<evidence type="ECO:0000256" key="1">
    <source>
        <dbReference type="ARBA" id="ARBA00023157"/>
    </source>
</evidence>
<feature type="domain" description="PITH" evidence="3">
    <location>
        <begin position="133"/>
        <end position="281"/>
    </location>
</feature>
<reference evidence="5" key="1">
    <citation type="submission" date="2022-11" db="UniProtKB">
        <authorList>
            <consortium name="WormBaseParasite"/>
        </authorList>
    </citation>
    <scope>IDENTIFICATION</scope>
</reference>
<dbReference type="PRINTS" id="PR00421">
    <property type="entry name" value="THIOREDOXIN"/>
</dbReference>
<keyword evidence="1" id="KW-1015">Disulfide bond</keyword>
<dbReference type="InterPro" id="IPR010400">
    <property type="entry name" value="PITH_dom"/>
</dbReference>
<dbReference type="AlphaFoldDB" id="A0A914GQS5"/>
<feature type="domain" description="Thioredoxin" evidence="2">
    <location>
        <begin position="2"/>
        <end position="131"/>
    </location>
</feature>
<proteinExistence type="predicted"/>
<dbReference type="InterPro" id="IPR013766">
    <property type="entry name" value="Thioredoxin_domain"/>
</dbReference>
<dbReference type="InterPro" id="IPR036249">
    <property type="entry name" value="Thioredoxin-like_sf"/>
</dbReference>
<dbReference type="SUPFAM" id="SSF52833">
    <property type="entry name" value="Thioredoxin-like"/>
    <property type="match status" value="1"/>
</dbReference>
<organism evidence="4 5">
    <name type="scientific">Globodera rostochiensis</name>
    <name type="common">Golden nematode worm</name>
    <name type="synonym">Heterodera rostochiensis</name>
    <dbReference type="NCBI Taxonomy" id="31243"/>
    <lineage>
        <taxon>Eukaryota</taxon>
        <taxon>Metazoa</taxon>
        <taxon>Ecdysozoa</taxon>
        <taxon>Nematoda</taxon>
        <taxon>Chromadorea</taxon>
        <taxon>Rhabditida</taxon>
        <taxon>Tylenchina</taxon>
        <taxon>Tylenchomorpha</taxon>
        <taxon>Tylenchoidea</taxon>
        <taxon>Heteroderidae</taxon>
        <taxon>Heteroderinae</taxon>
        <taxon>Globodera</taxon>
    </lineage>
</organism>
<dbReference type="PROSITE" id="PS51532">
    <property type="entry name" value="PITH"/>
    <property type="match status" value="1"/>
</dbReference>
<dbReference type="Pfam" id="PF06201">
    <property type="entry name" value="PITH"/>
    <property type="match status" value="1"/>
</dbReference>
<dbReference type="Gene3D" id="3.40.30.10">
    <property type="entry name" value="Glutaredoxin"/>
    <property type="match status" value="1"/>
</dbReference>
<dbReference type="InterPro" id="IPR017937">
    <property type="entry name" value="Thioredoxin_CS"/>
</dbReference>
<evidence type="ECO:0000313" key="5">
    <source>
        <dbReference type="WBParaSite" id="Gr19_v10_g10457.t2"/>
    </source>
</evidence>
<dbReference type="InterPro" id="IPR037047">
    <property type="entry name" value="PITH_dom_sf"/>
</dbReference>
<dbReference type="PANTHER" id="PTHR46115">
    <property type="entry name" value="THIOREDOXIN-LIKE PROTEIN 1"/>
    <property type="match status" value="1"/>
</dbReference>
<evidence type="ECO:0000313" key="4">
    <source>
        <dbReference type="Proteomes" id="UP000887572"/>
    </source>
</evidence>
<evidence type="ECO:0000259" key="3">
    <source>
        <dbReference type="PROSITE" id="PS51532"/>
    </source>
</evidence>
<sequence>MIKETKSIFLFSLTIKARFLRMPVAKPQTDSEFTKFLLNIGTTPCIVDFFATWCGPCNAIAPTFEELSNKYLNLKFVKVDVDKCKETKNTYGVNAMPTFVVLLNGQRVDILRGANKTALENLAHKWSQNCPTQMISPIPGQSELSALINKLQCECLNEDDSNNLHNLLSGVGPLVSDCDEQLLISGPKENAPKTVKIFANIINTLGFDRAQSTEPIQCIDMSEEKLVALKYVKFQNVFNLQLFVVDNVGGGDKTIIDEFRIYGTPIAKTTNMQEFARVAGKAGESDS</sequence>
<dbReference type="Proteomes" id="UP000887572">
    <property type="component" value="Unplaced"/>
</dbReference>
<dbReference type="SUPFAM" id="SSF49785">
    <property type="entry name" value="Galactose-binding domain-like"/>
    <property type="match status" value="1"/>
</dbReference>
<dbReference type="Pfam" id="PF00085">
    <property type="entry name" value="Thioredoxin"/>
    <property type="match status" value="1"/>
</dbReference>
<dbReference type="PROSITE" id="PS51352">
    <property type="entry name" value="THIOREDOXIN_2"/>
    <property type="match status" value="1"/>
</dbReference>
<name>A0A914GQS5_GLORO</name>
<keyword evidence="4" id="KW-1185">Reference proteome</keyword>
<evidence type="ECO:0000259" key="2">
    <source>
        <dbReference type="PROSITE" id="PS51352"/>
    </source>
</evidence>